<evidence type="ECO:0000256" key="3">
    <source>
        <dbReference type="ARBA" id="ARBA00022475"/>
    </source>
</evidence>
<feature type="transmembrane region" description="Helical" evidence="7">
    <location>
        <begin position="100"/>
        <end position="126"/>
    </location>
</feature>
<dbReference type="InterPro" id="IPR000515">
    <property type="entry name" value="MetI-like"/>
</dbReference>
<dbReference type="InterPro" id="IPR035906">
    <property type="entry name" value="MetI-like_sf"/>
</dbReference>
<dbReference type="EMBL" id="FODY01000002">
    <property type="protein sequence ID" value="SEO43367.1"/>
    <property type="molecule type" value="Genomic_DNA"/>
</dbReference>
<organism evidence="9 10">
    <name type="scientific">Propionispora vibrioides</name>
    <dbReference type="NCBI Taxonomy" id="112903"/>
    <lineage>
        <taxon>Bacteria</taxon>
        <taxon>Bacillati</taxon>
        <taxon>Bacillota</taxon>
        <taxon>Negativicutes</taxon>
        <taxon>Selenomonadales</taxon>
        <taxon>Sporomusaceae</taxon>
        <taxon>Propionispora</taxon>
    </lineage>
</organism>
<keyword evidence="5 7" id="KW-1133">Transmembrane helix</keyword>
<evidence type="ECO:0000256" key="1">
    <source>
        <dbReference type="ARBA" id="ARBA00004651"/>
    </source>
</evidence>
<dbReference type="PANTHER" id="PTHR43386">
    <property type="entry name" value="OLIGOPEPTIDE TRANSPORT SYSTEM PERMEASE PROTEIN APPC"/>
    <property type="match status" value="1"/>
</dbReference>
<dbReference type="GO" id="GO:0005886">
    <property type="term" value="C:plasma membrane"/>
    <property type="evidence" value="ECO:0007669"/>
    <property type="project" value="UniProtKB-SubCell"/>
</dbReference>
<dbReference type="InterPro" id="IPR050366">
    <property type="entry name" value="BP-dependent_transpt_permease"/>
</dbReference>
<dbReference type="PROSITE" id="PS50928">
    <property type="entry name" value="ABC_TM1"/>
    <property type="match status" value="1"/>
</dbReference>
<dbReference type="Pfam" id="PF12911">
    <property type="entry name" value="OppC_N"/>
    <property type="match status" value="1"/>
</dbReference>
<dbReference type="AlphaFoldDB" id="A0A1H8PNS6"/>
<dbReference type="SUPFAM" id="SSF161098">
    <property type="entry name" value="MetI-like"/>
    <property type="match status" value="1"/>
</dbReference>
<keyword evidence="2 7" id="KW-0813">Transport</keyword>
<gene>
    <name evidence="9" type="ORF">SAMN04490178_10230</name>
</gene>
<reference evidence="9 10" key="1">
    <citation type="submission" date="2016-10" db="EMBL/GenBank/DDBJ databases">
        <authorList>
            <person name="de Groot N.N."/>
        </authorList>
    </citation>
    <scope>NUCLEOTIDE SEQUENCE [LARGE SCALE GENOMIC DNA]</scope>
    <source>
        <strain evidence="9 10">DSM 13305</strain>
    </source>
</reference>
<evidence type="ECO:0000256" key="5">
    <source>
        <dbReference type="ARBA" id="ARBA00022989"/>
    </source>
</evidence>
<keyword evidence="10" id="KW-1185">Reference proteome</keyword>
<keyword evidence="3" id="KW-1003">Cell membrane</keyword>
<feature type="transmembrane region" description="Helical" evidence="7">
    <location>
        <begin position="138"/>
        <end position="157"/>
    </location>
</feature>
<dbReference type="Proteomes" id="UP000198847">
    <property type="component" value="Unassembled WGS sequence"/>
</dbReference>
<dbReference type="Gene3D" id="1.10.3720.10">
    <property type="entry name" value="MetI-like"/>
    <property type="match status" value="1"/>
</dbReference>
<feature type="transmembrane region" description="Helical" evidence="7">
    <location>
        <begin position="40"/>
        <end position="61"/>
    </location>
</feature>
<evidence type="ECO:0000256" key="4">
    <source>
        <dbReference type="ARBA" id="ARBA00022692"/>
    </source>
</evidence>
<feature type="domain" description="ABC transmembrane type-1" evidence="8">
    <location>
        <begin position="98"/>
        <end position="287"/>
    </location>
</feature>
<feature type="transmembrane region" description="Helical" evidence="7">
    <location>
        <begin position="269"/>
        <end position="290"/>
    </location>
</feature>
<evidence type="ECO:0000256" key="7">
    <source>
        <dbReference type="RuleBase" id="RU363032"/>
    </source>
</evidence>
<evidence type="ECO:0000256" key="6">
    <source>
        <dbReference type="ARBA" id="ARBA00023136"/>
    </source>
</evidence>
<dbReference type="OrthoDB" id="9797472at2"/>
<dbReference type="CDD" id="cd06261">
    <property type="entry name" value="TM_PBP2"/>
    <property type="match status" value="1"/>
</dbReference>
<evidence type="ECO:0000259" key="8">
    <source>
        <dbReference type="PROSITE" id="PS50928"/>
    </source>
</evidence>
<proteinExistence type="inferred from homology"/>
<dbReference type="Pfam" id="PF00528">
    <property type="entry name" value="BPD_transp_1"/>
    <property type="match status" value="1"/>
</dbReference>
<comment type="similarity">
    <text evidence="7">Belongs to the binding-protein-dependent transport system permease family.</text>
</comment>
<comment type="subcellular location">
    <subcellularLocation>
        <location evidence="1 7">Cell membrane</location>
        <topology evidence="1 7">Multi-pass membrane protein</topology>
    </subcellularLocation>
</comment>
<dbReference type="STRING" id="112903.SAMN04490178_10230"/>
<name>A0A1H8PNS6_9FIRM</name>
<feature type="transmembrane region" description="Helical" evidence="7">
    <location>
        <begin position="231"/>
        <end position="249"/>
    </location>
</feature>
<evidence type="ECO:0000313" key="10">
    <source>
        <dbReference type="Proteomes" id="UP000198847"/>
    </source>
</evidence>
<evidence type="ECO:0000313" key="9">
    <source>
        <dbReference type="EMBL" id="SEO43367.1"/>
    </source>
</evidence>
<keyword evidence="6 7" id="KW-0472">Membrane</keyword>
<dbReference type="RefSeq" id="WP_091743750.1">
    <property type="nucleotide sequence ID" value="NZ_FODY01000002.1"/>
</dbReference>
<dbReference type="GO" id="GO:0055085">
    <property type="term" value="P:transmembrane transport"/>
    <property type="evidence" value="ECO:0007669"/>
    <property type="project" value="InterPro"/>
</dbReference>
<protein>
    <submittedName>
        <fullName evidence="9">Oligopeptide transport system permease protein</fullName>
    </submittedName>
</protein>
<dbReference type="InterPro" id="IPR025966">
    <property type="entry name" value="OppC_N"/>
</dbReference>
<dbReference type="PANTHER" id="PTHR43386:SF22">
    <property type="entry name" value="OLIGOPEPTIDE TRANSPORT SYSTEM PERMEASE PROTEIN OPPC"/>
    <property type="match status" value="1"/>
</dbReference>
<sequence>MPMSSDLFKPLARDRQPALLLPVPEQTAWHRLKENKLAMAGLYGIIVILLLAVLGPCFSSLSYSDQNLQAVNQPPSAAHWFGTDSLGRDLFIRVLYGARISLAIGFVASLINLTLGVLYGGIAGFFGGRIDRIMMHIVDVLYGIPVLLYVILLMVILKPGLTNIFIALGIAYWLNMARIVRGQILQLKEQDYVLAARSLGANHWRILLRHLLPNSLGPIVITMTLTIPEAIFTEAFLSFIGLGVAAPLASWGVLASDGVTSLRSYPFQLLFPSLAICLTMLAFNFLGDGLRDALDPRVRR</sequence>
<accession>A0A1H8PNS6</accession>
<evidence type="ECO:0000256" key="2">
    <source>
        <dbReference type="ARBA" id="ARBA00022448"/>
    </source>
</evidence>
<keyword evidence="4 7" id="KW-0812">Transmembrane</keyword>